<protein>
    <submittedName>
        <fullName evidence="1">Uncharacterized protein</fullName>
    </submittedName>
</protein>
<dbReference type="EMBL" id="BGPR01232463">
    <property type="protein sequence ID" value="GBL80519.1"/>
    <property type="molecule type" value="Genomic_DNA"/>
</dbReference>
<sequence length="89" mass="9934">MMQNASYHFFVNLTYPLRGNTMMALGSSRSKSTKVFRLDPSTLDTSITFLPLSVQYKFLATQSTARPSAVTRSVDIIVLGFDPFHAARL</sequence>
<evidence type="ECO:0000313" key="2">
    <source>
        <dbReference type="Proteomes" id="UP000499080"/>
    </source>
</evidence>
<gene>
    <name evidence="1" type="ORF">AVEN_275756_1</name>
</gene>
<comment type="caution">
    <text evidence="1">The sequence shown here is derived from an EMBL/GenBank/DDBJ whole genome shotgun (WGS) entry which is preliminary data.</text>
</comment>
<dbReference type="Proteomes" id="UP000499080">
    <property type="component" value="Unassembled WGS sequence"/>
</dbReference>
<proteinExistence type="predicted"/>
<reference evidence="1 2" key="1">
    <citation type="journal article" date="2019" name="Sci. Rep.">
        <title>Orb-weaving spider Araneus ventricosus genome elucidates the spidroin gene catalogue.</title>
        <authorList>
            <person name="Kono N."/>
            <person name="Nakamura H."/>
            <person name="Ohtoshi R."/>
            <person name="Moran D.A.P."/>
            <person name="Shinohara A."/>
            <person name="Yoshida Y."/>
            <person name="Fujiwara M."/>
            <person name="Mori M."/>
            <person name="Tomita M."/>
            <person name="Arakawa K."/>
        </authorList>
    </citation>
    <scope>NUCLEOTIDE SEQUENCE [LARGE SCALE GENOMIC DNA]</scope>
</reference>
<evidence type="ECO:0000313" key="1">
    <source>
        <dbReference type="EMBL" id="GBL80519.1"/>
    </source>
</evidence>
<organism evidence="1 2">
    <name type="scientific">Araneus ventricosus</name>
    <name type="common">Orbweaver spider</name>
    <name type="synonym">Epeira ventricosa</name>
    <dbReference type="NCBI Taxonomy" id="182803"/>
    <lineage>
        <taxon>Eukaryota</taxon>
        <taxon>Metazoa</taxon>
        <taxon>Ecdysozoa</taxon>
        <taxon>Arthropoda</taxon>
        <taxon>Chelicerata</taxon>
        <taxon>Arachnida</taxon>
        <taxon>Araneae</taxon>
        <taxon>Araneomorphae</taxon>
        <taxon>Entelegynae</taxon>
        <taxon>Araneoidea</taxon>
        <taxon>Araneidae</taxon>
        <taxon>Araneus</taxon>
    </lineage>
</organism>
<dbReference type="AlphaFoldDB" id="A0A4Y2AMM6"/>
<accession>A0A4Y2AMM6</accession>
<keyword evidence="2" id="KW-1185">Reference proteome</keyword>
<name>A0A4Y2AMM6_ARAVE</name>